<feature type="coiled-coil region" evidence="1">
    <location>
        <begin position="161"/>
        <end position="188"/>
    </location>
</feature>
<name>A0A151PI90_ALLMI</name>
<dbReference type="AlphaFoldDB" id="A0A151PI90"/>
<dbReference type="OrthoDB" id="10256523at2759"/>
<proteinExistence type="predicted"/>
<organism evidence="3 4">
    <name type="scientific">Alligator mississippiensis</name>
    <name type="common">American alligator</name>
    <dbReference type="NCBI Taxonomy" id="8496"/>
    <lineage>
        <taxon>Eukaryota</taxon>
        <taxon>Metazoa</taxon>
        <taxon>Chordata</taxon>
        <taxon>Craniata</taxon>
        <taxon>Vertebrata</taxon>
        <taxon>Euteleostomi</taxon>
        <taxon>Archelosauria</taxon>
        <taxon>Archosauria</taxon>
        <taxon>Crocodylia</taxon>
        <taxon>Alligatoridae</taxon>
        <taxon>Alligatorinae</taxon>
        <taxon>Alligator</taxon>
    </lineage>
</organism>
<evidence type="ECO:0000313" key="4">
    <source>
        <dbReference type="Proteomes" id="UP000050525"/>
    </source>
</evidence>
<accession>A0A151PI90</accession>
<feature type="compositionally biased region" description="Basic residues" evidence="2">
    <location>
        <begin position="585"/>
        <end position="597"/>
    </location>
</feature>
<evidence type="ECO:0000256" key="2">
    <source>
        <dbReference type="SAM" id="MobiDB-lite"/>
    </source>
</evidence>
<dbReference type="STRING" id="8496.A0A151PI90"/>
<comment type="caution">
    <text evidence="3">The sequence shown here is derived from an EMBL/GenBank/DDBJ whole genome shotgun (WGS) entry which is preliminary data.</text>
</comment>
<feature type="coiled-coil region" evidence="1">
    <location>
        <begin position="64"/>
        <end position="91"/>
    </location>
</feature>
<dbReference type="EMBL" id="AKHW03000179">
    <property type="protein sequence ID" value="KYO48748.1"/>
    <property type="molecule type" value="Genomic_DNA"/>
</dbReference>
<feature type="region of interest" description="Disordered" evidence="2">
    <location>
        <begin position="541"/>
        <end position="560"/>
    </location>
</feature>
<protein>
    <submittedName>
        <fullName evidence="3">Uncharacterized protein</fullName>
    </submittedName>
</protein>
<dbReference type="eggNOG" id="ENOG502S2H0">
    <property type="taxonomic scope" value="Eukaryota"/>
</dbReference>
<keyword evidence="1" id="KW-0175">Coiled coil</keyword>
<feature type="region of interest" description="Disordered" evidence="2">
    <location>
        <begin position="580"/>
        <end position="608"/>
    </location>
</feature>
<reference evidence="3 4" key="1">
    <citation type="journal article" date="2012" name="Genome Biol.">
        <title>Sequencing three crocodilian genomes to illuminate the evolution of archosaurs and amniotes.</title>
        <authorList>
            <person name="St John J.A."/>
            <person name="Braun E.L."/>
            <person name="Isberg S.R."/>
            <person name="Miles L.G."/>
            <person name="Chong A.Y."/>
            <person name="Gongora J."/>
            <person name="Dalzell P."/>
            <person name="Moran C."/>
            <person name="Bed'hom B."/>
            <person name="Abzhanov A."/>
            <person name="Burgess S.C."/>
            <person name="Cooksey A.M."/>
            <person name="Castoe T.A."/>
            <person name="Crawford N.G."/>
            <person name="Densmore L.D."/>
            <person name="Drew J.C."/>
            <person name="Edwards S.V."/>
            <person name="Faircloth B.C."/>
            <person name="Fujita M.K."/>
            <person name="Greenwold M.J."/>
            <person name="Hoffmann F.G."/>
            <person name="Howard J.M."/>
            <person name="Iguchi T."/>
            <person name="Janes D.E."/>
            <person name="Khan S.Y."/>
            <person name="Kohno S."/>
            <person name="de Koning A.J."/>
            <person name="Lance S.L."/>
            <person name="McCarthy F.M."/>
            <person name="McCormack J.E."/>
            <person name="Merchant M.E."/>
            <person name="Peterson D.G."/>
            <person name="Pollock D.D."/>
            <person name="Pourmand N."/>
            <person name="Raney B.J."/>
            <person name="Roessler K.A."/>
            <person name="Sanford J.R."/>
            <person name="Sawyer R.H."/>
            <person name="Schmidt C.J."/>
            <person name="Triplett E.W."/>
            <person name="Tuberville T.D."/>
            <person name="Venegas-Anaya M."/>
            <person name="Howard J.T."/>
            <person name="Jarvis E.D."/>
            <person name="Guillette L.J.Jr."/>
            <person name="Glenn T.C."/>
            <person name="Green R.E."/>
            <person name="Ray D.A."/>
        </authorList>
    </citation>
    <scope>NUCLEOTIDE SEQUENCE [LARGE SCALE GENOMIC DNA]</scope>
    <source>
        <strain evidence="3">KSC_2009_1</strain>
    </source>
</reference>
<feature type="coiled-coil region" evidence="1">
    <location>
        <begin position="471"/>
        <end position="512"/>
    </location>
</feature>
<evidence type="ECO:0000256" key="1">
    <source>
        <dbReference type="SAM" id="Coils"/>
    </source>
</evidence>
<feature type="region of interest" description="Disordered" evidence="2">
    <location>
        <begin position="1"/>
        <end position="37"/>
    </location>
</feature>
<keyword evidence="4" id="KW-1185">Reference proteome</keyword>
<dbReference type="Proteomes" id="UP000050525">
    <property type="component" value="Unassembled WGS sequence"/>
</dbReference>
<gene>
    <name evidence="3" type="ORF">Y1Q_0004123</name>
</gene>
<evidence type="ECO:0000313" key="3">
    <source>
        <dbReference type="EMBL" id="KYO48748.1"/>
    </source>
</evidence>
<sequence length="608" mass="68348">MSARGLSRRAQPADKVGSHLPKHLVGNQSSMSPGCKDHYLLKKNEQNNELQTLSPNRNFSGYSQKKLQEENIKLKHELEDLRSLYEQLLEEGKTECFDERRVNLLKAQVMQLKRQVVLLTEGLSSRAGLLVELRNHLERLAEKLTFLLGGEDSLSEVPVSRADLIQMIEICQALKNQLERNHKAADMENIALPWMISGRNLVKQPVSLFDICYGKIENLNLHYVSALEGKLSKLLKHLLAMRQTLSFMLAPGQESCERARYILPTAVYARLMTHVTRCHQSLEECCNDLLILTLIVPSAPWARLENSLIQELTVENVLAALPAFPKGAPQQRAKRAAEALVKATNYSKLIAMQQIKALQAELDFHRSIYSLQVKYTEAVFEGIKQAYHTFQENVVTVLCSPLQDVLSSYINLKAEASEATLRDFLTVFKNNAEQIQDAVDTLTPSKNQHHDGDEALSRFGKEFFLSLEHSLKGCGEQRDKAAGEIEALQAELDQALENLRSLRKEWKEKKIEPGIHCAKSAGDSVEAAVASGFYRILKDKPRSDSTPLPIPQRKSLLPKSGSVVAEASINSASKLQQMSLEGSAFHHRRKSLHRSKSVKTTVRPPWQD</sequence>